<dbReference type="KEGG" id="dtx:ATSB10_25710"/>
<dbReference type="EMBL" id="CP014841">
    <property type="protein sequence ID" value="AND70025.1"/>
    <property type="molecule type" value="Genomic_DNA"/>
</dbReference>
<dbReference type="Proteomes" id="UP000077255">
    <property type="component" value="Chromosome"/>
</dbReference>
<feature type="region of interest" description="Disordered" evidence="6">
    <location>
        <begin position="414"/>
        <end position="450"/>
    </location>
</feature>
<dbReference type="GO" id="GO:0015562">
    <property type="term" value="F:efflux transmembrane transporter activity"/>
    <property type="evidence" value="ECO:0007669"/>
    <property type="project" value="InterPro"/>
</dbReference>
<dbReference type="GO" id="GO:0009279">
    <property type="term" value="C:cell outer membrane"/>
    <property type="evidence" value="ECO:0007669"/>
    <property type="project" value="UniProtKB-SubCell"/>
</dbReference>
<protein>
    <recommendedName>
        <fullName evidence="10">Transporter</fullName>
    </recommendedName>
</protein>
<dbReference type="InterPro" id="IPR051906">
    <property type="entry name" value="TolC-like"/>
</dbReference>
<dbReference type="Gene3D" id="1.20.1600.10">
    <property type="entry name" value="Outer membrane efflux proteins (OEP)"/>
    <property type="match status" value="1"/>
</dbReference>
<dbReference type="GO" id="GO:1990281">
    <property type="term" value="C:efflux pump complex"/>
    <property type="evidence" value="ECO:0007669"/>
    <property type="project" value="TreeGrafter"/>
</dbReference>
<evidence type="ECO:0000256" key="1">
    <source>
        <dbReference type="ARBA" id="ARBA00004442"/>
    </source>
</evidence>
<feature type="chain" id="PRO_5007901712" description="Transporter" evidence="7">
    <location>
        <begin position="22"/>
        <end position="450"/>
    </location>
</feature>
<keyword evidence="4" id="KW-0472">Membrane</keyword>
<organism evidence="8 9">
    <name type="scientific">Dyella thiooxydans</name>
    <dbReference type="NCBI Taxonomy" id="445710"/>
    <lineage>
        <taxon>Bacteria</taxon>
        <taxon>Pseudomonadati</taxon>
        <taxon>Pseudomonadota</taxon>
        <taxon>Gammaproteobacteria</taxon>
        <taxon>Lysobacterales</taxon>
        <taxon>Rhodanobacteraceae</taxon>
        <taxon>Dyella</taxon>
    </lineage>
</organism>
<dbReference type="RefSeq" id="WP_063673121.1">
    <property type="nucleotide sequence ID" value="NZ_CP014841.1"/>
</dbReference>
<evidence type="ECO:0000256" key="3">
    <source>
        <dbReference type="ARBA" id="ARBA00022692"/>
    </source>
</evidence>
<dbReference type="OrthoDB" id="7616984at2"/>
<reference evidence="8 9" key="1">
    <citation type="submission" date="2016-02" db="EMBL/GenBank/DDBJ databases">
        <title>Complete genome sequencing and analysis of ATSB10, Dyella thiooxydans isolated from rhizosphere soil of sunflower (Helianthus annuus L.).</title>
        <authorList>
            <person name="Lee Y."/>
            <person name="Hwangbo K."/>
            <person name="Chung H."/>
            <person name="Yoo J."/>
            <person name="Kim K.Y."/>
            <person name="Sa T.M."/>
            <person name="Um Y."/>
            <person name="Madhaiyan M."/>
        </authorList>
    </citation>
    <scope>NUCLEOTIDE SEQUENCE [LARGE SCALE GENOMIC DNA]</scope>
    <source>
        <strain evidence="8 9">ATSB10</strain>
    </source>
</reference>
<keyword evidence="2" id="KW-1134">Transmembrane beta strand</keyword>
<evidence type="ECO:0000256" key="6">
    <source>
        <dbReference type="SAM" id="MobiDB-lite"/>
    </source>
</evidence>
<evidence type="ECO:0008006" key="10">
    <source>
        <dbReference type="Google" id="ProtNLM"/>
    </source>
</evidence>
<sequence>MKRALLVLALAAALAVPAARAQQAAPDTSLPPQELVLRVIQSTPEVRAAQAVLDRADAEARMRQVGPHEPQLTLIPQTRRIDGDRRYREWEVDLSRGVRWPGKARLDREIGAAGREAASLAFEDAHHAAARRLLALWTDWQRAAAAATLREAQLAAWQRERAAVSRRVQLGDAAARDQIALDAAVAQAEAAVAQAQADADTARLALSSAFPDLPLPERLRLPAAPTPLDGSDSAWVALIQQRSHEIGTAAAIARKKDAEARRARADRLPDPQIGLRMISDRGGREHAFGVTVTMPLGVSYRAAEAAAAGADAMGAEAELAMVRRDVGRDARQVVTLARARYAIWQRQQQAALATATSADKAERGYALGELGLDEMLIARRTAQEAELAASRAEIDAIESVTRVKVDAHAVWHRHDPGDHDEDMPAPADAGTDAGTASLLRPALPALPSGG</sequence>
<feature type="compositionally biased region" description="Low complexity" evidence="6">
    <location>
        <begin position="424"/>
        <end position="450"/>
    </location>
</feature>
<evidence type="ECO:0000313" key="8">
    <source>
        <dbReference type="EMBL" id="AND70025.1"/>
    </source>
</evidence>
<evidence type="ECO:0000256" key="5">
    <source>
        <dbReference type="ARBA" id="ARBA00023237"/>
    </source>
</evidence>
<dbReference type="PANTHER" id="PTHR30026:SF20">
    <property type="entry name" value="OUTER MEMBRANE PROTEIN TOLC"/>
    <property type="match status" value="1"/>
</dbReference>
<feature type="signal peptide" evidence="7">
    <location>
        <begin position="1"/>
        <end position="21"/>
    </location>
</feature>
<keyword evidence="5" id="KW-0998">Cell outer membrane</keyword>
<dbReference type="STRING" id="445710.ATSB10_25710"/>
<evidence type="ECO:0000313" key="9">
    <source>
        <dbReference type="Proteomes" id="UP000077255"/>
    </source>
</evidence>
<dbReference type="PATRIC" id="fig|445710.3.peg.2565"/>
<keyword evidence="3" id="KW-0812">Transmembrane</keyword>
<dbReference type="SUPFAM" id="SSF56954">
    <property type="entry name" value="Outer membrane efflux proteins (OEP)"/>
    <property type="match status" value="1"/>
</dbReference>
<dbReference type="PANTHER" id="PTHR30026">
    <property type="entry name" value="OUTER MEMBRANE PROTEIN TOLC"/>
    <property type="match status" value="1"/>
</dbReference>
<accession>A0A169GVC9</accession>
<gene>
    <name evidence="8" type="ORF">ATSB10_25710</name>
</gene>
<evidence type="ECO:0000256" key="7">
    <source>
        <dbReference type="SAM" id="SignalP"/>
    </source>
</evidence>
<comment type="subcellular location">
    <subcellularLocation>
        <location evidence="1">Cell outer membrane</location>
    </subcellularLocation>
</comment>
<proteinExistence type="predicted"/>
<keyword evidence="9" id="KW-1185">Reference proteome</keyword>
<dbReference type="AlphaFoldDB" id="A0A169GVC9"/>
<dbReference type="GO" id="GO:0015288">
    <property type="term" value="F:porin activity"/>
    <property type="evidence" value="ECO:0007669"/>
    <property type="project" value="TreeGrafter"/>
</dbReference>
<evidence type="ECO:0000256" key="4">
    <source>
        <dbReference type="ARBA" id="ARBA00023136"/>
    </source>
</evidence>
<name>A0A169GVC9_9GAMM</name>
<evidence type="ECO:0000256" key="2">
    <source>
        <dbReference type="ARBA" id="ARBA00022452"/>
    </source>
</evidence>
<keyword evidence="7" id="KW-0732">Signal</keyword>